<accession>A0A1I2UPU7</accession>
<dbReference type="Proteomes" id="UP000198876">
    <property type="component" value="Unassembled WGS sequence"/>
</dbReference>
<evidence type="ECO:0000313" key="1">
    <source>
        <dbReference type="EMBL" id="SFG79050.1"/>
    </source>
</evidence>
<gene>
    <name evidence="1" type="ORF">SAMN04488063_2952</name>
</gene>
<sequence length="53" mass="6237">MWSITREKNIHPDRMCSDVMSARRRHTADFCEMDTIMRTLGTWDPQPPATDLD</sequence>
<keyword evidence="2" id="KW-1185">Reference proteome</keyword>
<dbReference type="STRING" id="553467.SAMN04488063_2952"/>
<protein>
    <submittedName>
        <fullName evidence="1">Uncharacterized protein</fullName>
    </submittedName>
</protein>
<organism evidence="1 2">
    <name type="scientific">Halopelagius inordinatus</name>
    <dbReference type="NCBI Taxonomy" id="553467"/>
    <lineage>
        <taxon>Archaea</taxon>
        <taxon>Methanobacteriati</taxon>
        <taxon>Methanobacteriota</taxon>
        <taxon>Stenosarchaea group</taxon>
        <taxon>Halobacteria</taxon>
        <taxon>Halobacteriales</taxon>
        <taxon>Haloferacaceae</taxon>
    </lineage>
</organism>
<dbReference type="EMBL" id="FOOQ01000004">
    <property type="protein sequence ID" value="SFG79050.1"/>
    <property type="molecule type" value="Genomic_DNA"/>
</dbReference>
<proteinExistence type="predicted"/>
<evidence type="ECO:0000313" key="2">
    <source>
        <dbReference type="Proteomes" id="UP000198876"/>
    </source>
</evidence>
<reference evidence="2" key="1">
    <citation type="submission" date="2016-10" db="EMBL/GenBank/DDBJ databases">
        <authorList>
            <person name="Varghese N."/>
            <person name="Submissions S."/>
        </authorList>
    </citation>
    <scope>NUCLEOTIDE SEQUENCE [LARGE SCALE GENOMIC DNA]</scope>
    <source>
        <strain evidence="2">CGMCC 1.7739</strain>
    </source>
</reference>
<dbReference type="AlphaFoldDB" id="A0A1I2UPU7"/>
<name>A0A1I2UPU7_9EURY</name>